<dbReference type="InterPro" id="IPR001567">
    <property type="entry name" value="Pept_M3A_M3B_dom"/>
</dbReference>
<reference evidence="10" key="1">
    <citation type="submission" date="2017-09" db="EMBL/GenBank/DDBJ databases">
        <authorList>
            <person name="Varghese N."/>
            <person name="Submissions S."/>
        </authorList>
    </citation>
    <scope>NUCLEOTIDE SEQUENCE [LARGE SCALE GENOMIC DNA]</scope>
    <source>
        <strain evidence="10">CGMCC 1.12641</strain>
    </source>
</reference>
<evidence type="ECO:0000259" key="8">
    <source>
        <dbReference type="Pfam" id="PF01432"/>
    </source>
</evidence>
<proteinExistence type="inferred from homology"/>
<dbReference type="GO" id="GO:0005829">
    <property type="term" value="C:cytosol"/>
    <property type="evidence" value="ECO:0007669"/>
    <property type="project" value="UniProtKB-ARBA"/>
</dbReference>
<evidence type="ECO:0000256" key="7">
    <source>
        <dbReference type="RuleBase" id="RU003435"/>
    </source>
</evidence>
<evidence type="ECO:0000256" key="2">
    <source>
        <dbReference type="ARBA" id="ARBA00022670"/>
    </source>
</evidence>
<dbReference type="PANTHER" id="PTHR43660:SF1">
    <property type="entry name" value="DIPEPTIDYL CARBOXYPEPTIDASE"/>
    <property type="match status" value="1"/>
</dbReference>
<dbReference type="FunFam" id="3.40.390.10:FF:000009">
    <property type="entry name" value="Oligopeptidase A"/>
    <property type="match status" value="1"/>
</dbReference>
<dbReference type="InterPro" id="IPR024079">
    <property type="entry name" value="MetalloPept_cat_dom_sf"/>
</dbReference>
<keyword evidence="6 7" id="KW-0482">Metalloprotease</keyword>
<dbReference type="CDD" id="cd06456">
    <property type="entry name" value="M3A_DCP"/>
    <property type="match status" value="1"/>
</dbReference>
<evidence type="ECO:0000256" key="5">
    <source>
        <dbReference type="ARBA" id="ARBA00022833"/>
    </source>
</evidence>
<feature type="domain" description="Peptidase M3A/M3B catalytic" evidence="8">
    <location>
        <begin position="224"/>
        <end position="672"/>
    </location>
</feature>
<evidence type="ECO:0000256" key="3">
    <source>
        <dbReference type="ARBA" id="ARBA00022723"/>
    </source>
</evidence>
<dbReference type="GO" id="GO:0046872">
    <property type="term" value="F:metal ion binding"/>
    <property type="evidence" value="ECO:0007669"/>
    <property type="project" value="UniProtKB-UniRule"/>
</dbReference>
<dbReference type="InterPro" id="IPR045090">
    <property type="entry name" value="Pept_M3A_M3B"/>
</dbReference>
<dbReference type="Gene3D" id="1.10.1370.10">
    <property type="entry name" value="Neurolysin, domain 3"/>
    <property type="match status" value="1"/>
</dbReference>
<dbReference type="Gene3D" id="3.40.390.10">
    <property type="entry name" value="Collagenase (Catalytic Domain)"/>
    <property type="match status" value="1"/>
</dbReference>
<evidence type="ECO:0000313" key="10">
    <source>
        <dbReference type="Proteomes" id="UP000219193"/>
    </source>
</evidence>
<evidence type="ECO:0000256" key="6">
    <source>
        <dbReference type="ARBA" id="ARBA00023049"/>
    </source>
</evidence>
<comment type="cofactor">
    <cofactor evidence="7">
        <name>Zn(2+)</name>
        <dbReference type="ChEBI" id="CHEBI:29105"/>
    </cofactor>
    <text evidence="7">Binds 1 zinc ion.</text>
</comment>
<accession>A0A285X620</accession>
<protein>
    <submittedName>
        <fullName evidence="9">Peptidyl-dipeptidase Dcp/oligopeptidase A</fullName>
    </submittedName>
</protein>
<dbReference type="GO" id="GO:0004222">
    <property type="term" value="F:metalloendopeptidase activity"/>
    <property type="evidence" value="ECO:0007669"/>
    <property type="project" value="InterPro"/>
</dbReference>
<organism evidence="9 10">
    <name type="scientific">Salinimicrobium sediminis</name>
    <dbReference type="NCBI Taxonomy" id="1343891"/>
    <lineage>
        <taxon>Bacteria</taxon>
        <taxon>Pseudomonadati</taxon>
        <taxon>Bacteroidota</taxon>
        <taxon>Flavobacteriia</taxon>
        <taxon>Flavobacteriales</taxon>
        <taxon>Flavobacteriaceae</taxon>
        <taxon>Salinimicrobium</taxon>
    </lineage>
</organism>
<name>A0A285X620_9FLAO</name>
<dbReference type="EMBL" id="OCMF01000003">
    <property type="protein sequence ID" value="SOC80708.1"/>
    <property type="molecule type" value="Genomic_DNA"/>
</dbReference>
<comment type="similarity">
    <text evidence="1 7">Belongs to the peptidase M3 family.</text>
</comment>
<keyword evidence="3 7" id="KW-0479">Metal-binding</keyword>
<dbReference type="InterPro" id="IPR034005">
    <property type="entry name" value="M3A_DCP"/>
</dbReference>
<gene>
    <name evidence="9" type="ORF">SAMN06296241_2264</name>
</gene>
<keyword evidence="2 7" id="KW-0645">Protease</keyword>
<dbReference type="RefSeq" id="WP_097056503.1">
    <property type="nucleotide sequence ID" value="NZ_OCMF01000003.1"/>
</dbReference>
<dbReference type="Pfam" id="PF01432">
    <property type="entry name" value="Peptidase_M3"/>
    <property type="match status" value="1"/>
</dbReference>
<keyword evidence="10" id="KW-1185">Reference proteome</keyword>
<evidence type="ECO:0000313" key="9">
    <source>
        <dbReference type="EMBL" id="SOC80708.1"/>
    </source>
</evidence>
<dbReference type="GO" id="GO:0004180">
    <property type="term" value="F:carboxypeptidase activity"/>
    <property type="evidence" value="ECO:0007669"/>
    <property type="project" value="TreeGrafter"/>
</dbReference>
<sequence length="677" mass="77996">MIKGNPLLEPFDTAPFMKIKTEHYKPAIEEAIELARKDIAEITASTEAPSFKNTIEKLDFAGEKLDRITSIFFNINSAETNDEIQKLAQEISPVLTDFKNDVIQDPVLFKKVKAVYEQRDSLDLNVEQSTLLDKKYKMFTRNGANLNAEQKQQLRKLDKELAALSLNFGENVLAETNRYELHITKEEDLEGLPKGVRTAARMLAKEKNKEGWIFNLHYPSFIPFMKYAKNRELRKELAIAFGAKGFHGDELDNQENVLKIVKLRHQKANLLGYPTYAHFTLEERMAETPEKVNSFMEELLEKAKPAAQKEFSELENFARELDAIGRLEKWDAAYYSEKLKQKLFDLDDEKLKPYFELNRVINGVFLVAEKLYGLNFEQVFDVEVYHPEVTTYKVTDEAGKEIALFYADFHPREGKRGGAWMTSYKSQYRLNNKEERPHISIVCNFTKPTEEEPSLLTFNEVTTLFHEFGHALHGMLANTTYPGTSGTNVYWDFVELPSQVLENWCYEKEALKLFAKHFETGEIIPEELIQKIKDSATFHEGMATLRQLSFGMLDMSWHGQDPSGITDVKAHEEKAFEPTQLYPEVKENCMSTSFSHIFQGGYAAGYYSYKWAEVLDADAFEFFTENGIFDRKTADKFRETVLSRGGTEHPLTLYKRFRGREAAPEALLRRAGLLPKK</sequence>
<keyword evidence="4 7" id="KW-0378">Hydrolase</keyword>
<dbReference type="PANTHER" id="PTHR43660">
    <property type="entry name" value="DIPEPTIDYL CARBOXYPEPTIDASE"/>
    <property type="match status" value="1"/>
</dbReference>
<dbReference type="AlphaFoldDB" id="A0A285X620"/>
<dbReference type="SUPFAM" id="SSF55486">
    <property type="entry name" value="Metalloproteases ('zincins'), catalytic domain"/>
    <property type="match status" value="1"/>
</dbReference>
<evidence type="ECO:0000256" key="1">
    <source>
        <dbReference type="ARBA" id="ARBA00006040"/>
    </source>
</evidence>
<dbReference type="OrthoDB" id="9773538at2"/>
<dbReference type="InterPro" id="IPR024077">
    <property type="entry name" value="Neurolysin/TOP_dom2"/>
</dbReference>
<evidence type="ECO:0000256" key="4">
    <source>
        <dbReference type="ARBA" id="ARBA00022801"/>
    </source>
</evidence>
<dbReference type="GO" id="GO:0006508">
    <property type="term" value="P:proteolysis"/>
    <property type="evidence" value="ECO:0007669"/>
    <property type="project" value="UniProtKB-KW"/>
</dbReference>
<keyword evidence="5 7" id="KW-0862">Zinc</keyword>
<dbReference type="Proteomes" id="UP000219193">
    <property type="component" value="Unassembled WGS sequence"/>
</dbReference>